<evidence type="ECO:0000313" key="1">
    <source>
        <dbReference type="EMBL" id="KAF2029103.1"/>
    </source>
</evidence>
<proteinExistence type="predicted"/>
<dbReference type="Proteomes" id="UP000799777">
    <property type="component" value="Unassembled WGS sequence"/>
</dbReference>
<evidence type="ECO:0000313" key="2">
    <source>
        <dbReference type="Proteomes" id="UP000799777"/>
    </source>
</evidence>
<keyword evidence="2" id="KW-1185">Reference proteome</keyword>
<organism evidence="1 2">
    <name type="scientific">Setomelanomma holmii</name>
    <dbReference type="NCBI Taxonomy" id="210430"/>
    <lineage>
        <taxon>Eukaryota</taxon>
        <taxon>Fungi</taxon>
        <taxon>Dikarya</taxon>
        <taxon>Ascomycota</taxon>
        <taxon>Pezizomycotina</taxon>
        <taxon>Dothideomycetes</taxon>
        <taxon>Pleosporomycetidae</taxon>
        <taxon>Pleosporales</taxon>
        <taxon>Pleosporineae</taxon>
        <taxon>Phaeosphaeriaceae</taxon>
        <taxon>Setomelanomma</taxon>
    </lineage>
</organism>
<sequence>MSLIEQTSARKDFDLALITALAFIAVDSSLPTFWPAYLFATDLSAPKKLARFAACQFFWNEIVPPTARRSFAEEVEVEEEEDIERAEVDDLVDEQDEPLSYTEADNQTANDTFRRWVYDYLTTE</sequence>
<reference evidence="1" key="1">
    <citation type="journal article" date="2020" name="Stud. Mycol.">
        <title>101 Dothideomycetes genomes: a test case for predicting lifestyles and emergence of pathogens.</title>
        <authorList>
            <person name="Haridas S."/>
            <person name="Albert R."/>
            <person name="Binder M."/>
            <person name="Bloem J."/>
            <person name="Labutti K."/>
            <person name="Salamov A."/>
            <person name="Andreopoulos B."/>
            <person name="Baker S."/>
            <person name="Barry K."/>
            <person name="Bills G."/>
            <person name="Bluhm B."/>
            <person name="Cannon C."/>
            <person name="Castanera R."/>
            <person name="Culley D."/>
            <person name="Daum C."/>
            <person name="Ezra D."/>
            <person name="Gonzalez J."/>
            <person name="Henrissat B."/>
            <person name="Kuo A."/>
            <person name="Liang C."/>
            <person name="Lipzen A."/>
            <person name="Lutzoni F."/>
            <person name="Magnuson J."/>
            <person name="Mondo S."/>
            <person name="Nolan M."/>
            <person name="Ohm R."/>
            <person name="Pangilinan J."/>
            <person name="Park H.-J."/>
            <person name="Ramirez L."/>
            <person name="Alfaro M."/>
            <person name="Sun H."/>
            <person name="Tritt A."/>
            <person name="Yoshinaga Y."/>
            <person name="Zwiers L.-H."/>
            <person name="Turgeon B."/>
            <person name="Goodwin S."/>
            <person name="Spatafora J."/>
            <person name="Crous P."/>
            <person name="Grigoriev I."/>
        </authorList>
    </citation>
    <scope>NUCLEOTIDE SEQUENCE</scope>
    <source>
        <strain evidence="1">CBS 110217</strain>
    </source>
</reference>
<gene>
    <name evidence="1" type="ORF">EK21DRAFT_113324</name>
</gene>
<protein>
    <submittedName>
        <fullName evidence="1">Uncharacterized protein</fullName>
    </submittedName>
</protein>
<name>A0A9P4LKU3_9PLEO</name>
<accession>A0A9P4LKU3</accession>
<comment type="caution">
    <text evidence="1">The sequence shown here is derived from an EMBL/GenBank/DDBJ whole genome shotgun (WGS) entry which is preliminary data.</text>
</comment>
<dbReference type="AlphaFoldDB" id="A0A9P4LKU3"/>
<dbReference type="EMBL" id="ML978205">
    <property type="protein sequence ID" value="KAF2029103.1"/>
    <property type="molecule type" value="Genomic_DNA"/>
</dbReference>
<dbReference type="OrthoDB" id="10544165at2759"/>